<dbReference type="EMBL" id="WOCA01000022">
    <property type="protein sequence ID" value="MUK90465.1"/>
    <property type="molecule type" value="Genomic_DNA"/>
</dbReference>
<dbReference type="AlphaFoldDB" id="A0A6N8FLW2"/>
<organism evidence="2 3">
    <name type="scientific">Ornithinibacillus caprae</name>
    <dbReference type="NCBI Taxonomy" id="2678566"/>
    <lineage>
        <taxon>Bacteria</taxon>
        <taxon>Bacillati</taxon>
        <taxon>Bacillota</taxon>
        <taxon>Bacilli</taxon>
        <taxon>Bacillales</taxon>
        <taxon>Bacillaceae</taxon>
        <taxon>Ornithinibacillus</taxon>
    </lineage>
</organism>
<protein>
    <submittedName>
        <fullName evidence="2">50S ribosomal protein L7ae-like protein</fullName>
    </submittedName>
</protein>
<keyword evidence="2" id="KW-0689">Ribosomal protein</keyword>
<dbReference type="Pfam" id="PF01248">
    <property type="entry name" value="Ribosomal_L7Ae"/>
    <property type="match status" value="1"/>
</dbReference>
<dbReference type="RefSeq" id="WP_155671285.1">
    <property type="nucleotide sequence ID" value="NZ_WOCA01000022.1"/>
</dbReference>
<comment type="caution">
    <text evidence="2">The sequence shown here is derived from an EMBL/GenBank/DDBJ whole genome shotgun (WGS) entry which is preliminary data.</text>
</comment>
<accession>A0A6N8FLW2</accession>
<reference evidence="2 3" key="1">
    <citation type="submission" date="2019-11" db="EMBL/GenBank/DDBJ databases">
        <authorList>
            <person name="Li X."/>
        </authorList>
    </citation>
    <scope>NUCLEOTIDE SEQUENCE [LARGE SCALE GENOMIC DNA]</scope>
    <source>
        <strain evidence="2 3">L9</strain>
    </source>
</reference>
<dbReference type="InterPro" id="IPR004038">
    <property type="entry name" value="Ribosomal_eL8/eL30/eS12/Gad45"/>
</dbReference>
<name>A0A6N8FLW2_9BACI</name>
<evidence type="ECO:0000259" key="1">
    <source>
        <dbReference type="Pfam" id="PF01248"/>
    </source>
</evidence>
<evidence type="ECO:0000313" key="2">
    <source>
        <dbReference type="EMBL" id="MUK90465.1"/>
    </source>
</evidence>
<dbReference type="GO" id="GO:0005840">
    <property type="term" value="C:ribosome"/>
    <property type="evidence" value="ECO:0007669"/>
    <property type="project" value="UniProtKB-KW"/>
</dbReference>
<evidence type="ECO:0000313" key="3">
    <source>
        <dbReference type="Proteomes" id="UP000469125"/>
    </source>
</evidence>
<feature type="domain" description="Ribosomal protein eL8/eL30/eS12/Gadd45" evidence="1">
    <location>
        <begin position="6"/>
        <end position="84"/>
    </location>
</feature>
<keyword evidence="3" id="KW-1185">Reference proteome</keyword>
<dbReference type="InterPro" id="IPR029064">
    <property type="entry name" value="Ribosomal_eL30-like_sf"/>
</dbReference>
<sequence length="88" mass="9535">MSYEKVTQLQSKVIIGTKQTLKAMKNGEISEVIVADDADQQLIRKVLDLAKALNIPCERVNSKKKLGIACGIDVSASTVAIKKDSFGE</sequence>
<dbReference type="Proteomes" id="UP000469125">
    <property type="component" value="Unassembled WGS sequence"/>
</dbReference>
<gene>
    <name evidence="2" type="ORF">GMD78_19080</name>
</gene>
<keyword evidence="2" id="KW-0687">Ribonucleoprotein</keyword>
<proteinExistence type="predicted"/>
<dbReference type="Gene3D" id="3.30.1330.30">
    <property type="match status" value="1"/>
</dbReference>
<dbReference type="SUPFAM" id="SSF55315">
    <property type="entry name" value="L30e-like"/>
    <property type="match status" value="1"/>
</dbReference>